<organism evidence="1 2">
    <name type="scientific">Smallanthus sonchifolius</name>
    <dbReference type="NCBI Taxonomy" id="185202"/>
    <lineage>
        <taxon>Eukaryota</taxon>
        <taxon>Viridiplantae</taxon>
        <taxon>Streptophyta</taxon>
        <taxon>Embryophyta</taxon>
        <taxon>Tracheophyta</taxon>
        <taxon>Spermatophyta</taxon>
        <taxon>Magnoliopsida</taxon>
        <taxon>eudicotyledons</taxon>
        <taxon>Gunneridae</taxon>
        <taxon>Pentapetalae</taxon>
        <taxon>asterids</taxon>
        <taxon>campanulids</taxon>
        <taxon>Asterales</taxon>
        <taxon>Asteraceae</taxon>
        <taxon>Asteroideae</taxon>
        <taxon>Heliantheae alliance</taxon>
        <taxon>Millerieae</taxon>
        <taxon>Smallanthus</taxon>
    </lineage>
</organism>
<evidence type="ECO:0000313" key="1">
    <source>
        <dbReference type="EMBL" id="KAI3762720.1"/>
    </source>
</evidence>
<sequence length="122" mass="13836">MQACARNGLKYNKSHRRLRRCCDRIGGNLSKDLESDSKKLEELGSVLTSLDPWDSIVITKAFSHMLNLANLAGEVHIAHRRRIKLKTGDFADEANSTTESDIEENLKKLMRSEGPNQPRKMK</sequence>
<reference evidence="2" key="1">
    <citation type="journal article" date="2022" name="Mol. Ecol. Resour.">
        <title>The genomes of chicory, endive, great burdock and yacon provide insights into Asteraceae palaeo-polyploidization history and plant inulin production.</title>
        <authorList>
            <person name="Fan W."/>
            <person name="Wang S."/>
            <person name="Wang H."/>
            <person name="Wang A."/>
            <person name="Jiang F."/>
            <person name="Liu H."/>
            <person name="Zhao H."/>
            <person name="Xu D."/>
            <person name="Zhang Y."/>
        </authorList>
    </citation>
    <scope>NUCLEOTIDE SEQUENCE [LARGE SCALE GENOMIC DNA]</scope>
    <source>
        <strain evidence="2">cv. Yunnan</strain>
    </source>
</reference>
<dbReference type="EMBL" id="CM042034">
    <property type="protein sequence ID" value="KAI3762720.1"/>
    <property type="molecule type" value="Genomic_DNA"/>
</dbReference>
<reference evidence="1 2" key="2">
    <citation type="journal article" date="2022" name="Mol. Ecol. Resour.">
        <title>The genomes of chicory, endive, great burdock and yacon provide insights into Asteraceae paleo-polyploidization history and plant inulin production.</title>
        <authorList>
            <person name="Fan W."/>
            <person name="Wang S."/>
            <person name="Wang H."/>
            <person name="Wang A."/>
            <person name="Jiang F."/>
            <person name="Liu H."/>
            <person name="Zhao H."/>
            <person name="Xu D."/>
            <person name="Zhang Y."/>
        </authorList>
    </citation>
    <scope>NUCLEOTIDE SEQUENCE [LARGE SCALE GENOMIC DNA]</scope>
    <source>
        <strain evidence="2">cv. Yunnan</strain>
        <tissue evidence="1">Leaves</tissue>
    </source>
</reference>
<evidence type="ECO:0000313" key="2">
    <source>
        <dbReference type="Proteomes" id="UP001056120"/>
    </source>
</evidence>
<protein>
    <submittedName>
        <fullName evidence="1">Uncharacterized protein</fullName>
    </submittedName>
</protein>
<keyword evidence="2" id="KW-1185">Reference proteome</keyword>
<comment type="caution">
    <text evidence="1">The sequence shown here is derived from an EMBL/GenBank/DDBJ whole genome shotgun (WGS) entry which is preliminary data.</text>
</comment>
<accession>A0ACB9EV90</accession>
<dbReference type="Proteomes" id="UP001056120">
    <property type="component" value="Linkage Group LG17"/>
</dbReference>
<name>A0ACB9EV90_9ASTR</name>
<gene>
    <name evidence="1" type="ORF">L1987_53161</name>
</gene>
<proteinExistence type="predicted"/>